<organism evidence="1 2">
    <name type="scientific">Oedothorax gibbosus</name>
    <dbReference type="NCBI Taxonomy" id="931172"/>
    <lineage>
        <taxon>Eukaryota</taxon>
        <taxon>Metazoa</taxon>
        <taxon>Ecdysozoa</taxon>
        <taxon>Arthropoda</taxon>
        <taxon>Chelicerata</taxon>
        <taxon>Arachnida</taxon>
        <taxon>Araneae</taxon>
        <taxon>Araneomorphae</taxon>
        <taxon>Entelegynae</taxon>
        <taxon>Araneoidea</taxon>
        <taxon>Linyphiidae</taxon>
        <taxon>Erigoninae</taxon>
        <taxon>Oedothorax</taxon>
    </lineage>
</organism>
<dbReference type="EMBL" id="JAFNEN010000282">
    <property type="protein sequence ID" value="KAG8186966.1"/>
    <property type="molecule type" value="Genomic_DNA"/>
</dbReference>
<comment type="caution">
    <text evidence="1">The sequence shown here is derived from an EMBL/GenBank/DDBJ whole genome shotgun (WGS) entry which is preliminary data.</text>
</comment>
<dbReference type="SUPFAM" id="SSF47113">
    <property type="entry name" value="Histone-fold"/>
    <property type="match status" value="1"/>
</dbReference>
<proteinExistence type="predicted"/>
<evidence type="ECO:0000313" key="2">
    <source>
        <dbReference type="Proteomes" id="UP000827092"/>
    </source>
</evidence>
<dbReference type="Gene3D" id="1.10.20.10">
    <property type="entry name" value="Histone, subunit A"/>
    <property type="match status" value="1"/>
</dbReference>
<dbReference type="GO" id="GO:0046982">
    <property type="term" value="F:protein heterodimerization activity"/>
    <property type="evidence" value="ECO:0007669"/>
    <property type="project" value="InterPro"/>
</dbReference>
<protein>
    <recommendedName>
        <fullName evidence="3">Histone H2A</fullName>
    </recommendedName>
</protein>
<reference evidence="1 2" key="1">
    <citation type="journal article" date="2022" name="Nat. Ecol. Evol.">
        <title>A masculinizing supergene underlies an exaggerated male reproductive morph in a spider.</title>
        <authorList>
            <person name="Hendrickx F."/>
            <person name="De Corte Z."/>
            <person name="Sonet G."/>
            <person name="Van Belleghem S.M."/>
            <person name="Kostlbacher S."/>
            <person name="Vangestel C."/>
        </authorList>
    </citation>
    <scope>NUCLEOTIDE SEQUENCE [LARGE SCALE GENOMIC DNA]</scope>
    <source>
        <strain evidence="1">W744_W776</strain>
    </source>
</reference>
<dbReference type="Proteomes" id="UP000827092">
    <property type="component" value="Unassembled WGS sequence"/>
</dbReference>
<dbReference type="AlphaFoldDB" id="A0AAV6URL4"/>
<keyword evidence="2" id="KW-1185">Reference proteome</keyword>
<evidence type="ECO:0008006" key="3">
    <source>
        <dbReference type="Google" id="ProtNLM"/>
    </source>
</evidence>
<sequence>MPLNRKIRNLLSAVYISSALELFLSYLIQKSAIVAERRGSNEITRADIIEAVDQDRRLKEICGKFIH</sequence>
<gene>
    <name evidence="1" type="ORF">JTE90_005740</name>
</gene>
<evidence type="ECO:0000313" key="1">
    <source>
        <dbReference type="EMBL" id="KAG8186966.1"/>
    </source>
</evidence>
<name>A0AAV6URL4_9ARAC</name>
<dbReference type="InterPro" id="IPR009072">
    <property type="entry name" value="Histone-fold"/>
</dbReference>
<accession>A0AAV6URL4</accession>